<feature type="region of interest" description="Disordered" evidence="1">
    <location>
        <begin position="43"/>
        <end position="124"/>
    </location>
</feature>
<sequence>MTVNDAGVALGTPLARKNRAVFFKVHHRKLAARLGCRADDVVEPTRQAEEEEKRKDRPKRERMMKRMKMQRMWKKRTRKRKRITKWSSIPSSYRTHHSHHRGAISTTAQESSYLGLEVHPDQSS</sequence>
<accession>A0A0E0JZH9</accession>
<proteinExistence type="predicted"/>
<reference evidence="2" key="1">
    <citation type="submission" date="2015-04" db="UniProtKB">
        <authorList>
            <consortium name="EnsemblPlants"/>
        </authorList>
    </citation>
    <scope>IDENTIFICATION</scope>
</reference>
<name>A0A0E0JZH9_ORYPU</name>
<feature type="compositionally biased region" description="Basic and acidic residues" evidence="1">
    <location>
        <begin position="46"/>
        <end position="61"/>
    </location>
</feature>
<evidence type="ECO:0000313" key="3">
    <source>
        <dbReference type="Proteomes" id="UP000026962"/>
    </source>
</evidence>
<dbReference type="EnsemblPlants" id="OPUNC02G13960.1">
    <property type="protein sequence ID" value="OPUNC02G13960.1"/>
    <property type="gene ID" value="OPUNC02G13960"/>
</dbReference>
<evidence type="ECO:0000256" key="1">
    <source>
        <dbReference type="SAM" id="MobiDB-lite"/>
    </source>
</evidence>
<dbReference type="HOGENOM" id="CLU_2007651_0_0_1"/>
<reference evidence="2" key="2">
    <citation type="submission" date="2018-05" db="EMBL/GenBank/DDBJ databases">
        <title>OpunRS2 (Oryza punctata Reference Sequence Version 2).</title>
        <authorList>
            <person name="Zhang J."/>
            <person name="Kudrna D."/>
            <person name="Lee S."/>
            <person name="Talag J."/>
            <person name="Welchert J."/>
            <person name="Wing R.A."/>
        </authorList>
    </citation>
    <scope>NUCLEOTIDE SEQUENCE [LARGE SCALE GENOMIC DNA]</scope>
</reference>
<organism evidence="2">
    <name type="scientific">Oryza punctata</name>
    <name type="common">Red rice</name>
    <dbReference type="NCBI Taxonomy" id="4537"/>
    <lineage>
        <taxon>Eukaryota</taxon>
        <taxon>Viridiplantae</taxon>
        <taxon>Streptophyta</taxon>
        <taxon>Embryophyta</taxon>
        <taxon>Tracheophyta</taxon>
        <taxon>Spermatophyta</taxon>
        <taxon>Magnoliopsida</taxon>
        <taxon>Liliopsida</taxon>
        <taxon>Poales</taxon>
        <taxon>Poaceae</taxon>
        <taxon>BOP clade</taxon>
        <taxon>Oryzoideae</taxon>
        <taxon>Oryzeae</taxon>
        <taxon>Oryzinae</taxon>
        <taxon>Oryza</taxon>
    </lineage>
</organism>
<feature type="compositionally biased region" description="Basic residues" evidence="1">
    <location>
        <begin position="62"/>
        <end position="84"/>
    </location>
</feature>
<protein>
    <submittedName>
        <fullName evidence="2">Uncharacterized protein</fullName>
    </submittedName>
</protein>
<dbReference type="Proteomes" id="UP000026962">
    <property type="component" value="Chromosome 2"/>
</dbReference>
<dbReference type="AlphaFoldDB" id="A0A0E0JZH9"/>
<dbReference type="Gramene" id="OPUNC02G13960.1">
    <property type="protein sequence ID" value="OPUNC02G13960.1"/>
    <property type="gene ID" value="OPUNC02G13960"/>
</dbReference>
<evidence type="ECO:0000313" key="2">
    <source>
        <dbReference type="EnsemblPlants" id="OPUNC02G13960.1"/>
    </source>
</evidence>
<keyword evidence="3" id="KW-1185">Reference proteome</keyword>